<dbReference type="Pfam" id="PF03399">
    <property type="entry name" value="SAC3_GANP"/>
    <property type="match status" value="1"/>
</dbReference>
<dbReference type="PANTHER" id="PTHR12436">
    <property type="entry name" value="80 KDA MCM3-ASSOCIATED PROTEIN"/>
    <property type="match status" value="1"/>
</dbReference>
<dbReference type="InterPro" id="IPR005062">
    <property type="entry name" value="SAC3/GANP/THP3_conserved"/>
</dbReference>
<evidence type="ECO:0000313" key="3">
    <source>
        <dbReference type="EMBL" id="KAG6758908.1"/>
    </source>
</evidence>
<evidence type="ECO:0000256" key="1">
    <source>
        <dbReference type="SAM" id="MobiDB-lite"/>
    </source>
</evidence>
<dbReference type="GO" id="GO:0005737">
    <property type="term" value="C:cytoplasm"/>
    <property type="evidence" value="ECO:0007669"/>
    <property type="project" value="TreeGrafter"/>
</dbReference>
<comment type="caution">
    <text evidence="3">The sequence shown here is derived from an EMBL/GenBank/DDBJ whole genome shotgun (WGS) entry which is preliminary data.</text>
</comment>
<dbReference type="InterPro" id="IPR000717">
    <property type="entry name" value="PCI_dom"/>
</dbReference>
<name>A0A8X7YU02_POPTO</name>
<dbReference type="PROSITE" id="PS50250">
    <property type="entry name" value="PCI"/>
    <property type="match status" value="1"/>
</dbReference>
<feature type="region of interest" description="Disordered" evidence="1">
    <location>
        <begin position="1"/>
        <end position="102"/>
    </location>
</feature>
<proteinExistence type="predicted"/>
<organism evidence="3 4">
    <name type="scientific">Populus tomentosa</name>
    <name type="common">Chinese white poplar</name>
    <dbReference type="NCBI Taxonomy" id="118781"/>
    <lineage>
        <taxon>Eukaryota</taxon>
        <taxon>Viridiplantae</taxon>
        <taxon>Streptophyta</taxon>
        <taxon>Embryophyta</taxon>
        <taxon>Tracheophyta</taxon>
        <taxon>Spermatophyta</taxon>
        <taxon>Magnoliopsida</taxon>
        <taxon>eudicotyledons</taxon>
        <taxon>Gunneridae</taxon>
        <taxon>Pentapetalae</taxon>
        <taxon>rosids</taxon>
        <taxon>fabids</taxon>
        <taxon>Malpighiales</taxon>
        <taxon>Salicaceae</taxon>
        <taxon>Saliceae</taxon>
        <taxon>Populus</taxon>
    </lineage>
</organism>
<feature type="region of interest" description="Disordered" evidence="1">
    <location>
        <begin position="219"/>
        <end position="350"/>
    </location>
</feature>
<dbReference type="InterPro" id="IPR045107">
    <property type="entry name" value="SAC3/GANP/THP3"/>
</dbReference>
<feature type="region of interest" description="Disordered" evidence="1">
    <location>
        <begin position="136"/>
        <end position="155"/>
    </location>
</feature>
<dbReference type="GO" id="GO:0070390">
    <property type="term" value="C:transcription export complex 2"/>
    <property type="evidence" value="ECO:0007669"/>
    <property type="project" value="TreeGrafter"/>
</dbReference>
<accession>A0A8X7YU02</accession>
<feature type="compositionally biased region" description="Pro residues" evidence="1">
    <location>
        <begin position="21"/>
        <end position="32"/>
    </location>
</feature>
<feature type="domain" description="PCI" evidence="2">
    <location>
        <begin position="634"/>
        <end position="841"/>
    </location>
</feature>
<feature type="compositionally biased region" description="Low complexity" evidence="1">
    <location>
        <begin position="78"/>
        <end position="90"/>
    </location>
</feature>
<feature type="compositionally biased region" description="Polar residues" evidence="1">
    <location>
        <begin position="307"/>
        <end position="322"/>
    </location>
</feature>
<keyword evidence="4" id="KW-1185">Reference proteome</keyword>
<dbReference type="EMBL" id="JAAWWB010000019">
    <property type="protein sequence ID" value="KAG6758908.1"/>
    <property type="molecule type" value="Genomic_DNA"/>
</dbReference>
<dbReference type="Proteomes" id="UP000886885">
    <property type="component" value="Chromosome 10A"/>
</dbReference>
<evidence type="ECO:0000259" key="2">
    <source>
        <dbReference type="PROSITE" id="PS50250"/>
    </source>
</evidence>
<evidence type="ECO:0000313" key="4">
    <source>
        <dbReference type="Proteomes" id="UP000886885"/>
    </source>
</evidence>
<dbReference type="GO" id="GO:0006406">
    <property type="term" value="P:mRNA export from nucleus"/>
    <property type="evidence" value="ECO:0007669"/>
    <property type="project" value="TreeGrafter"/>
</dbReference>
<feature type="compositionally biased region" description="Low complexity" evidence="1">
    <location>
        <begin position="339"/>
        <end position="350"/>
    </location>
</feature>
<dbReference type="FunFam" id="1.25.40.990:FF:000004">
    <property type="entry name" value="Putative peptidase C48 domain family protein"/>
    <property type="match status" value="1"/>
</dbReference>
<reference evidence="3" key="1">
    <citation type="journal article" date="2020" name="bioRxiv">
        <title>Hybrid origin of Populus tomentosa Carr. identified through genome sequencing and phylogenomic analysis.</title>
        <authorList>
            <person name="An X."/>
            <person name="Gao K."/>
            <person name="Chen Z."/>
            <person name="Li J."/>
            <person name="Yang X."/>
            <person name="Yang X."/>
            <person name="Zhou J."/>
            <person name="Guo T."/>
            <person name="Zhao T."/>
            <person name="Huang S."/>
            <person name="Miao D."/>
            <person name="Khan W.U."/>
            <person name="Rao P."/>
            <person name="Ye M."/>
            <person name="Lei B."/>
            <person name="Liao W."/>
            <person name="Wang J."/>
            <person name="Ji L."/>
            <person name="Li Y."/>
            <person name="Guo B."/>
            <person name="Mustafa N.S."/>
            <person name="Li S."/>
            <person name="Yun Q."/>
            <person name="Keller S.R."/>
            <person name="Mao J."/>
            <person name="Zhang R."/>
            <person name="Strauss S.H."/>
        </authorList>
    </citation>
    <scope>NUCLEOTIDE SEQUENCE</scope>
    <source>
        <strain evidence="3">GM15</strain>
        <tissue evidence="3">Leaf</tissue>
    </source>
</reference>
<dbReference type="OrthoDB" id="21502at2759"/>
<dbReference type="PANTHER" id="PTHR12436:SF17">
    <property type="entry name" value="SAC3 FAMILY PROTEIN B"/>
    <property type="match status" value="1"/>
</dbReference>
<feature type="compositionally biased region" description="Basic and acidic residues" evidence="1">
    <location>
        <begin position="63"/>
        <end position="72"/>
    </location>
</feature>
<sequence>MSSGFGKKAGPTPSSLSESPFGPPQPPFPRFPPRGSEAVRSLPITYQDPFLATTPYQSTGIPRRPEAVERSRSPPSRPTTTPSYPSSEPSFNQFPPSRRVNEQGSLFNDASAVASFVASRNSGTIVTAKGARFQDLKRARSPPPHSIDEGIARNPTQNFIPRTGISCHSALLKFTPIVLIWKFHIQNCLKSGSLEASPWFYRFSLQLLLHWSNGKGGPSDFHAGSGNHSVPPRTRSPPLAFESNKTAKHASYPFGEGQQPTLPPSAWDDQPKLPGNYPDLLAHQDPSVLSYAGSHDSIHASKRTRSPPVSQATEVPHNNNLPVQKEYKRTSVSPPRLVSRSNASFSTSNSQIPQRNFLSVNATVDATPTKTTSFAMSKRTRSPPFPLVDKVSLENSYSTQDDVEREIQAKAKRLARFKTELSDDFENSRDAADQKISASGHEQAVVGSQNFYGGHSIESAGDLSNSNISPEFDGSETPTIIVGLCPYMCPESERAERERKGDLDHYERLDGDRNQTNKFLAVKKINYDNCVPQYNRMAEREANFIRPLPILQKTIDYLINLLDQPYNDNFLGMYNFLWDRMRAIRMDLRMQHIFSQESITMLEQMIRLHIIAMHELCKYKTGEGSIEGFDAHLNIEQMNKTSVELFQMYDDHRKKGINVPTEKEFRGYYALLKLDKHPGYKVEPAELSLDLAKMTPEIRQTPEVLFARNVARACRTGNFIAFFRLARKATYLQACLMHAHFAKLRTQALASLHSGLQNNQGLPVGLIAKWLAMEEDPTCLTLYLDDWNQEVEKLLEYHGFAIREFEEPYMVKDGLFLNADKDYPIKCSNLVHMKKSKRIVDDVSPPSQRVPLPAEAAKEIQPLMIYKHETKAVPSPFVDAKSFASEIDEEIPDFEVVASPSIVAQVEPMIEEPIVNQTSQDDHQVASAYIFPWGESWAHSSPEALPAKLGVVEKPNHDTLFRVSPKRKMPSSIEEMSLPIVSRTGLLERSPSDKYGYNWENSISQVVAINESRDEEPSDINQASENDEVMVSNEDEEIAQAKLKLIIRLWRRRSLKRRELREQRQMAANAALSSLSLGPPIRQARDQSITATVFDINHVMKERYEKHEQSWSRLNVSDEIADVLIRRNPDAKCLCWKIILCSQINDQGDRLGQRSQVMQGAADSWVFSKLMPSVKDNDDGDLLISSPGLAIWRKWLPSQSGNHLNCCLSVVKDFKFDNLNEKVDGASAVIFLVSESIPWNIQKIQLRKLLAYIPSGSKLPLLVLSGSNYEEDLDLSSIIVNELDLLDIDKSQISSFSIVFLIEDKQVEMWDGFFSDMRLREGLRWLANESPRQPDVHCVKTRDLVLTHLNPLLDVLENMRDNEVSPNHCISAFNEALDWSLGEIAAAAKSNPTNWPCPEIALLDNCCDELMVMNWYLPSIGWSLAERIEPFLSAIRECKLPNFPNTIPWLDKGANTFNEIEDLRSQLENCFVTYLTELSGMMGILLAAKEAYVMLQRSARLELHESSYYIVPKWIMIFKRIFNWRLTSLSSGAFSSAFILRCHDVGTASRIPYELQLEGGGSSPYLIEPTLDEVIDAGCSLFMSGRYQGHAETFQPPPRTISNGDVCKDTNTSDLVDNRRTSAQNGNLFETENIDPVSNQLNTTGSTEVVFSRKVTKEADKLSKLLEQCNVVQNSIGEKLSVYF</sequence>
<gene>
    <name evidence="3" type="ORF">POTOM_035371</name>
</gene>
<protein>
    <recommendedName>
        <fullName evidence="2">PCI domain-containing protein</fullName>
    </recommendedName>
</protein>